<protein>
    <submittedName>
        <fullName evidence="4">Response regulator transcription factor</fullName>
    </submittedName>
</protein>
<dbReference type="Pfam" id="PF00072">
    <property type="entry name" value="Response_reg"/>
    <property type="match status" value="1"/>
</dbReference>
<dbReference type="RefSeq" id="WP_225551059.1">
    <property type="nucleotide sequence ID" value="NZ_JADEYP010000001.1"/>
</dbReference>
<sequence>MQLNCYIVDDEPSAIETLSLLIKRYCPTLHIVGSACTVDQALQDLHNDSTDILFLDIKMQNETGFDLLHQLNVNIPHIIFVTAHDEYGIQAIKFSATDYLLKPVNTEELIAAVHKVTLKKQMEKQQMELLLEAYQQAKHVQQKRIALADQNEIRYILIENIICCKSDNSYTTFYIAHQTAPIVVSTPISEYENILSPYGFQRIHQSWLINKSKVLSYKKEDGGFLIMENMLSVPVSRQRKHLLKEL</sequence>
<dbReference type="InterPro" id="IPR001789">
    <property type="entry name" value="Sig_transdc_resp-reg_receiver"/>
</dbReference>
<evidence type="ECO:0000259" key="2">
    <source>
        <dbReference type="PROSITE" id="PS50110"/>
    </source>
</evidence>
<dbReference type="SMART" id="SM00448">
    <property type="entry name" value="REC"/>
    <property type="match status" value="1"/>
</dbReference>
<feature type="modified residue" description="4-aspartylphosphate" evidence="1">
    <location>
        <position position="56"/>
    </location>
</feature>
<evidence type="ECO:0000256" key="1">
    <source>
        <dbReference type="PROSITE-ProRule" id="PRU00169"/>
    </source>
</evidence>
<dbReference type="Pfam" id="PF04397">
    <property type="entry name" value="LytTR"/>
    <property type="match status" value="1"/>
</dbReference>
<keyword evidence="5" id="KW-1185">Reference proteome</keyword>
<dbReference type="PANTHER" id="PTHR37299:SF1">
    <property type="entry name" value="STAGE 0 SPORULATION PROTEIN A HOMOLOG"/>
    <property type="match status" value="1"/>
</dbReference>
<keyword evidence="1" id="KW-0597">Phosphoprotein</keyword>
<feature type="domain" description="HTH LytTR-type" evidence="3">
    <location>
        <begin position="187"/>
        <end position="246"/>
    </location>
</feature>
<dbReference type="Proteomes" id="UP001165302">
    <property type="component" value="Unassembled WGS sequence"/>
</dbReference>
<dbReference type="Gene3D" id="2.40.50.1020">
    <property type="entry name" value="LytTr DNA-binding domain"/>
    <property type="match status" value="1"/>
</dbReference>
<dbReference type="PROSITE" id="PS50110">
    <property type="entry name" value="RESPONSE_REGULATORY"/>
    <property type="match status" value="1"/>
</dbReference>
<name>A0ABS7Z0N4_9SPHI</name>
<dbReference type="PANTHER" id="PTHR37299">
    <property type="entry name" value="TRANSCRIPTIONAL REGULATOR-RELATED"/>
    <property type="match status" value="1"/>
</dbReference>
<dbReference type="SMART" id="SM00850">
    <property type="entry name" value="LytTR"/>
    <property type="match status" value="1"/>
</dbReference>
<dbReference type="InterPro" id="IPR046947">
    <property type="entry name" value="LytR-like"/>
</dbReference>
<dbReference type="Gene3D" id="3.40.50.2300">
    <property type="match status" value="1"/>
</dbReference>
<dbReference type="PROSITE" id="PS50930">
    <property type="entry name" value="HTH_LYTTR"/>
    <property type="match status" value="1"/>
</dbReference>
<comment type="caution">
    <text evidence="4">The sequence shown here is derived from an EMBL/GenBank/DDBJ whole genome shotgun (WGS) entry which is preliminary data.</text>
</comment>
<accession>A0ABS7Z0N4</accession>
<evidence type="ECO:0000259" key="3">
    <source>
        <dbReference type="PROSITE" id="PS50930"/>
    </source>
</evidence>
<evidence type="ECO:0000313" key="4">
    <source>
        <dbReference type="EMBL" id="MCA5003725.1"/>
    </source>
</evidence>
<dbReference type="SUPFAM" id="SSF52172">
    <property type="entry name" value="CheY-like"/>
    <property type="match status" value="1"/>
</dbReference>
<dbReference type="InterPro" id="IPR011006">
    <property type="entry name" value="CheY-like_superfamily"/>
</dbReference>
<dbReference type="InterPro" id="IPR007492">
    <property type="entry name" value="LytTR_DNA-bd_dom"/>
</dbReference>
<evidence type="ECO:0000313" key="5">
    <source>
        <dbReference type="Proteomes" id="UP001165302"/>
    </source>
</evidence>
<gene>
    <name evidence="4" type="ORF">IPZ78_01015</name>
</gene>
<proteinExistence type="predicted"/>
<feature type="domain" description="Response regulatory" evidence="2">
    <location>
        <begin position="4"/>
        <end position="117"/>
    </location>
</feature>
<organism evidence="4 5">
    <name type="scientific">Sphingobacterium bovistauri</name>
    <dbReference type="NCBI Taxonomy" id="2781959"/>
    <lineage>
        <taxon>Bacteria</taxon>
        <taxon>Pseudomonadati</taxon>
        <taxon>Bacteroidota</taxon>
        <taxon>Sphingobacteriia</taxon>
        <taxon>Sphingobacteriales</taxon>
        <taxon>Sphingobacteriaceae</taxon>
        <taxon>Sphingobacterium</taxon>
    </lineage>
</organism>
<reference evidence="4" key="1">
    <citation type="submission" date="2020-10" db="EMBL/GenBank/DDBJ databases">
        <authorList>
            <person name="Lu T."/>
            <person name="Wang Q."/>
            <person name="Han X."/>
        </authorList>
    </citation>
    <scope>NUCLEOTIDE SEQUENCE</scope>
    <source>
        <strain evidence="4">WQ 366</strain>
    </source>
</reference>
<dbReference type="EMBL" id="JADEYP010000001">
    <property type="protein sequence ID" value="MCA5003725.1"/>
    <property type="molecule type" value="Genomic_DNA"/>
</dbReference>